<dbReference type="Gene3D" id="1.20.1270.60">
    <property type="entry name" value="Arfaptin homology (AH) domain/BAR domain"/>
    <property type="match status" value="1"/>
</dbReference>
<feature type="region of interest" description="Disordered" evidence="2">
    <location>
        <begin position="1"/>
        <end position="24"/>
    </location>
</feature>
<reference evidence="3 4" key="1">
    <citation type="submission" date="2016-07" db="EMBL/GenBank/DDBJ databases">
        <title>Pervasive Adenine N6-methylation of Active Genes in Fungi.</title>
        <authorList>
            <consortium name="DOE Joint Genome Institute"/>
            <person name="Mondo S.J."/>
            <person name="Dannebaum R.O."/>
            <person name="Kuo R.C."/>
            <person name="Labutti K."/>
            <person name="Haridas S."/>
            <person name="Kuo A."/>
            <person name="Salamov A."/>
            <person name="Ahrendt S.R."/>
            <person name="Lipzen A."/>
            <person name="Sullivan W."/>
            <person name="Andreopoulos W.B."/>
            <person name="Clum A."/>
            <person name="Lindquist E."/>
            <person name="Daum C."/>
            <person name="Ramamoorthy G.K."/>
            <person name="Gryganskyi A."/>
            <person name="Culley D."/>
            <person name="Magnuson J.K."/>
            <person name="James T.Y."/>
            <person name="O'Malley M.A."/>
            <person name="Stajich J.E."/>
            <person name="Spatafora J.W."/>
            <person name="Visel A."/>
            <person name="Grigoriev I.V."/>
        </authorList>
    </citation>
    <scope>NUCLEOTIDE SEQUENCE [LARGE SCALE GENOMIC DNA]</scope>
    <source>
        <strain evidence="3 4">62-1032</strain>
    </source>
</reference>
<feature type="compositionally biased region" description="Basic residues" evidence="2">
    <location>
        <begin position="451"/>
        <end position="463"/>
    </location>
</feature>
<dbReference type="InterPro" id="IPR027267">
    <property type="entry name" value="AH/BAR_dom_sf"/>
</dbReference>
<feature type="compositionally biased region" description="Acidic residues" evidence="2">
    <location>
        <begin position="365"/>
        <end position="378"/>
    </location>
</feature>
<proteinExistence type="predicted"/>
<gene>
    <name evidence="3" type="ORF">BCR35DRAFT_178104</name>
</gene>
<organism evidence="3 4">
    <name type="scientific">Leucosporidium creatinivorum</name>
    <dbReference type="NCBI Taxonomy" id="106004"/>
    <lineage>
        <taxon>Eukaryota</taxon>
        <taxon>Fungi</taxon>
        <taxon>Dikarya</taxon>
        <taxon>Basidiomycota</taxon>
        <taxon>Pucciniomycotina</taxon>
        <taxon>Microbotryomycetes</taxon>
        <taxon>Leucosporidiales</taxon>
        <taxon>Leucosporidium</taxon>
    </lineage>
</organism>
<evidence type="ECO:0000313" key="3">
    <source>
        <dbReference type="EMBL" id="ORY89481.1"/>
    </source>
</evidence>
<feature type="compositionally biased region" description="Basic and acidic residues" evidence="2">
    <location>
        <begin position="318"/>
        <end position="333"/>
    </location>
</feature>
<dbReference type="AlphaFoldDB" id="A0A1Y2G1T3"/>
<comment type="caution">
    <text evidence="3">The sequence shown here is derived from an EMBL/GenBank/DDBJ whole genome shotgun (WGS) entry which is preliminary data.</text>
</comment>
<evidence type="ECO:0000256" key="2">
    <source>
        <dbReference type="SAM" id="MobiDB-lite"/>
    </source>
</evidence>
<dbReference type="PANTHER" id="PTHR38407">
    <property type="entry name" value="PROTEIN IVY1"/>
    <property type="match status" value="1"/>
</dbReference>
<dbReference type="SUPFAM" id="SSF103657">
    <property type="entry name" value="BAR/IMD domain-like"/>
    <property type="match status" value="1"/>
</dbReference>
<dbReference type="InParanoid" id="A0A1Y2G1T3"/>
<name>A0A1Y2G1T3_9BASI</name>
<dbReference type="PANTHER" id="PTHR38407:SF1">
    <property type="entry name" value="PROTEIN IVY1"/>
    <property type="match status" value="1"/>
</dbReference>
<protein>
    <recommendedName>
        <fullName evidence="5">IMD domain-containing protein</fullName>
    </recommendedName>
</protein>
<dbReference type="GO" id="GO:0042144">
    <property type="term" value="P:vacuole fusion, non-autophagic"/>
    <property type="evidence" value="ECO:0007669"/>
    <property type="project" value="InterPro"/>
</dbReference>
<sequence>MVPSIRSFRSSRPPQSYKDPQLSPTLTATTSASAFDWGEDGPRVIVTRADLRSSVAAYESLLGAAKAYRNAMLALSSASTAFAGALEECARVKGAGESGEQLLAASGLQYMVANSGQVLSDTLYRSFEIPLLHAYDTYVATTSTRHAEYEALLAERTAAIRQTEADNLKQGRKKSRDLSQFRRALEKLQEQVREVEAVKRSYYNEVLEHESETWELISGKVSSRVRRQAETEILSLLPRFPAPQVSLVLRSTLDLSDRLASKATSDPTIESMLNEHPDPFDSYRTENEEERDVFTVLPPLGMNLGLGGSKRGSVIDLDKEAERAGERPSKEDSSAILTPRQSSTKKGPISVADVLGINAGTATDSAEDTEPESADEERLETTPRHKHRHHPPPPPHENPFASTSSSPTPVSSTDDSPSAPTSAPFDSQAAAPDSPSPARVAATGLSVKTQTPKKGKGKSRRAQLSRVSETENDPMAGDWGVPEYGRNLSPVMNGNGEYDSGEDEAYRGE</sequence>
<feature type="compositionally biased region" description="Polar residues" evidence="2">
    <location>
        <begin position="335"/>
        <end position="345"/>
    </location>
</feature>
<dbReference type="InterPro" id="IPR037470">
    <property type="entry name" value="IVY1"/>
</dbReference>
<evidence type="ECO:0000256" key="1">
    <source>
        <dbReference type="SAM" id="Coils"/>
    </source>
</evidence>
<dbReference type="GO" id="GO:0000329">
    <property type="term" value="C:fungal-type vacuole membrane"/>
    <property type="evidence" value="ECO:0007669"/>
    <property type="project" value="InterPro"/>
</dbReference>
<accession>A0A1Y2G1T3</accession>
<feature type="coiled-coil region" evidence="1">
    <location>
        <begin position="171"/>
        <end position="205"/>
    </location>
</feature>
<feature type="region of interest" description="Disordered" evidence="2">
    <location>
        <begin position="318"/>
        <end position="509"/>
    </location>
</feature>
<dbReference type="EMBL" id="MCGR01000006">
    <property type="protein sequence ID" value="ORY89481.1"/>
    <property type="molecule type" value="Genomic_DNA"/>
</dbReference>
<dbReference type="STRING" id="106004.A0A1Y2G1T3"/>
<dbReference type="Proteomes" id="UP000193467">
    <property type="component" value="Unassembled WGS sequence"/>
</dbReference>
<feature type="compositionally biased region" description="Low complexity" evidence="2">
    <location>
        <begin position="399"/>
        <end position="442"/>
    </location>
</feature>
<keyword evidence="4" id="KW-1185">Reference proteome</keyword>
<keyword evidence="1" id="KW-0175">Coiled coil</keyword>
<dbReference type="GO" id="GO:0005543">
    <property type="term" value="F:phospholipid binding"/>
    <property type="evidence" value="ECO:0007669"/>
    <property type="project" value="InterPro"/>
</dbReference>
<dbReference type="OrthoDB" id="5594612at2759"/>
<evidence type="ECO:0008006" key="5">
    <source>
        <dbReference type="Google" id="ProtNLM"/>
    </source>
</evidence>
<evidence type="ECO:0000313" key="4">
    <source>
        <dbReference type="Proteomes" id="UP000193467"/>
    </source>
</evidence>